<evidence type="ECO:0000313" key="3">
    <source>
        <dbReference type="Proteomes" id="UP000199452"/>
    </source>
</evidence>
<dbReference type="OrthoDB" id="9804441at2"/>
<dbReference type="Gene3D" id="3.90.650.10">
    <property type="entry name" value="PurM-like C-terminal domain"/>
    <property type="match status" value="2"/>
</dbReference>
<evidence type="ECO:0000313" key="2">
    <source>
        <dbReference type="EMBL" id="SDB81765.1"/>
    </source>
</evidence>
<dbReference type="Proteomes" id="UP000199452">
    <property type="component" value="Unassembled WGS sequence"/>
</dbReference>
<organism evidence="2 3">
    <name type="scientific">Williamwhitmania taraxaci</name>
    <dbReference type="NCBI Taxonomy" id="1640674"/>
    <lineage>
        <taxon>Bacteria</taxon>
        <taxon>Pseudomonadati</taxon>
        <taxon>Bacteroidota</taxon>
        <taxon>Bacteroidia</taxon>
        <taxon>Bacteroidales</taxon>
        <taxon>Williamwhitmaniaceae</taxon>
        <taxon>Williamwhitmania</taxon>
    </lineage>
</organism>
<dbReference type="SUPFAM" id="SSF56042">
    <property type="entry name" value="PurM C-terminal domain-like"/>
    <property type="match status" value="2"/>
</dbReference>
<sequence length="691" mass="75726">MTPLKSLKVLLHEANLADVAQERLMQLMEEQGGELERVALFTLAIQANIEQTTPPLSYCSIGEGWYASLQQSVAFSNGKPLVDGLERISDGFWHLAVNGFKPTSYAHWLVSPDVVINKATSDATLRLSQFTQGLGIPMIEGGVIVSSELDAEPFVCSTIIGVRKGAECKRPLAEGQKVFMFGDFTLPTFYSKESGILTRAFGFKTNFDSPSNGIFAKQIDFALGDLFKADLIDDVESLTTLGLLNASITLAMRWRLGISIDLTKILTGKVDCSNSEILVSETLNRLIAVCPIGKENILEAILEKWDIPYSCIGEIISEEVVNIRGLRDESLIFPIGLGKEFTEEKITVTRYNLPCFDKIVLADDTDVVSLQEAIEVVLSSTSFSPKLWFKEQFDSSLQGGPNLSNPSDAGINVLRTLKRHLAVAEVLNPRLSQIDQERALVLNFAEATRKVICSGAVPLQATLVPAVFGGTEAQFELVGRLQQIFEEVSAKWGVVGSLQKPFVKERVGEQETILPSIAVLGIVDGPVPLARTFMEKGDMIYLLGDPALTINGSELEKSLGLEQKAELPYFDLAKEFRLQKTIHKLFQLGILSSAHSVGRGGIFTSLIECGHASGLGFDITTDSEITPNAFLFGEAPGMAAVTVASSREVQFIDFMVAQKQNFRTLGHVTKAEVRIDDVSYGFIYDLRKYFV</sequence>
<proteinExistence type="predicted"/>
<dbReference type="SUPFAM" id="SSF55326">
    <property type="entry name" value="PurM N-terminal domain-like"/>
    <property type="match status" value="1"/>
</dbReference>
<dbReference type="InterPro" id="IPR010074">
    <property type="entry name" value="PRibForGlyAmidine_synth_PurL"/>
</dbReference>
<gene>
    <name evidence="2" type="ORF">SAMN05216323_1001113</name>
</gene>
<protein>
    <submittedName>
        <fullName evidence="2">Phosphoribosylformylglycinamidine (FGAM) synthase, synthetase domain</fullName>
    </submittedName>
</protein>
<dbReference type="Gene3D" id="3.30.1330.10">
    <property type="entry name" value="PurM-like, N-terminal domain"/>
    <property type="match status" value="1"/>
</dbReference>
<dbReference type="STRING" id="1640674.SAMN05216323_1001113"/>
<reference evidence="2 3" key="1">
    <citation type="submission" date="2016-09" db="EMBL/GenBank/DDBJ databases">
        <authorList>
            <person name="Capua I."/>
            <person name="De Benedictis P."/>
            <person name="Joannis T."/>
            <person name="Lombin L.H."/>
            <person name="Cattoli G."/>
        </authorList>
    </citation>
    <scope>NUCLEOTIDE SEQUENCE [LARGE SCALE GENOMIC DNA]</scope>
    <source>
        <strain evidence="2 3">A7P-90m</strain>
    </source>
</reference>
<dbReference type="InterPro" id="IPR036921">
    <property type="entry name" value="PurM-like_N_sf"/>
</dbReference>
<dbReference type="PANTHER" id="PTHR43555">
    <property type="entry name" value="PHOSPHORIBOSYLFORMYLGLYCINAMIDINE SYNTHASE SUBUNIT PURL"/>
    <property type="match status" value="1"/>
</dbReference>
<name>A0A1G6GJ53_9BACT</name>
<dbReference type="RefSeq" id="WP_092434136.1">
    <property type="nucleotide sequence ID" value="NZ_FMYP01000001.1"/>
</dbReference>
<dbReference type="GO" id="GO:0004642">
    <property type="term" value="F:phosphoribosylformylglycinamidine synthase activity"/>
    <property type="evidence" value="ECO:0007669"/>
    <property type="project" value="InterPro"/>
</dbReference>
<accession>A0A1G6GJ53</accession>
<feature type="domain" description="PurM-like C-terminal" evidence="1">
    <location>
        <begin position="233"/>
        <end position="321"/>
    </location>
</feature>
<dbReference type="InterPro" id="IPR010918">
    <property type="entry name" value="PurM-like_C_dom"/>
</dbReference>
<dbReference type="AlphaFoldDB" id="A0A1G6GJ53"/>
<dbReference type="EMBL" id="FMYP01000001">
    <property type="protein sequence ID" value="SDB81765.1"/>
    <property type="molecule type" value="Genomic_DNA"/>
</dbReference>
<feature type="domain" description="PurM-like C-terminal" evidence="1">
    <location>
        <begin position="536"/>
        <end position="672"/>
    </location>
</feature>
<evidence type="ECO:0000259" key="1">
    <source>
        <dbReference type="Pfam" id="PF02769"/>
    </source>
</evidence>
<dbReference type="InterPro" id="IPR036676">
    <property type="entry name" value="PurM-like_C_sf"/>
</dbReference>
<dbReference type="Pfam" id="PF02769">
    <property type="entry name" value="AIRS_C"/>
    <property type="match status" value="2"/>
</dbReference>
<dbReference type="PANTHER" id="PTHR43555:SF1">
    <property type="entry name" value="PHOSPHORIBOSYLFORMYLGLYCINAMIDINE SYNTHASE SUBUNIT PURL"/>
    <property type="match status" value="1"/>
</dbReference>
<keyword evidence="3" id="KW-1185">Reference proteome</keyword>
<dbReference type="GO" id="GO:0006189">
    <property type="term" value="P:'de novo' IMP biosynthetic process"/>
    <property type="evidence" value="ECO:0007669"/>
    <property type="project" value="InterPro"/>
</dbReference>